<gene>
    <name evidence="1" type="ORF">LCGC14_2252690</name>
</gene>
<reference evidence="1" key="1">
    <citation type="journal article" date="2015" name="Nature">
        <title>Complex archaea that bridge the gap between prokaryotes and eukaryotes.</title>
        <authorList>
            <person name="Spang A."/>
            <person name="Saw J.H."/>
            <person name="Jorgensen S.L."/>
            <person name="Zaremba-Niedzwiedzka K."/>
            <person name="Martijn J."/>
            <person name="Lind A.E."/>
            <person name="van Eijk R."/>
            <person name="Schleper C."/>
            <person name="Guy L."/>
            <person name="Ettema T.J."/>
        </authorList>
    </citation>
    <scope>NUCLEOTIDE SEQUENCE</scope>
</reference>
<accession>A0A0F9FEI3</accession>
<feature type="non-terminal residue" evidence="1">
    <location>
        <position position="24"/>
    </location>
</feature>
<protein>
    <submittedName>
        <fullName evidence="1">Uncharacterized protein</fullName>
    </submittedName>
</protein>
<name>A0A0F9FEI3_9ZZZZ</name>
<evidence type="ECO:0000313" key="1">
    <source>
        <dbReference type="EMBL" id="KKL55705.1"/>
    </source>
</evidence>
<dbReference type="EMBL" id="LAZR01030746">
    <property type="protein sequence ID" value="KKL55705.1"/>
    <property type="molecule type" value="Genomic_DNA"/>
</dbReference>
<proteinExistence type="predicted"/>
<comment type="caution">
    <text evidence="1">The sequence shown here is derived from an EMBL/GenBank/DDBJ whole genome shotgun (WGS) entry which is preliminary data.</text>
</comment>
<sequence>MKIMNENTRKGIMRKYKIMEYVLS</sequence>
<organism evidence="1">
    <name type="scientific">marine sediment metagenome</name>
    <dbReference type="NCBI Taxonomy" id="412755"/>
    <lineage>
        <taxon>unclassified sequences</taxon>
        <taxon>metagenomes</taxon>
        <taxon>ecological metagenomes</taxon>
    </lineage>
</organism>
<dbReference type="AlphaFoldDB" id="A0A0F9FEI3"/>